<dbReference type="GO" id="GO:0005886">
    <property type="term" value="C:plasma membrane"/>
    <property type="evidence" value="ECO:0007669"/>
    <property type="project" value="UniProtKB-SubCell"/>
</dbReference>
<keyword evidence="3" id="KW-1003">Cell membrane</keyword>
<dbReference type="InterPro" id="IPR003439">
    <property type="entry name" value="ABC_transporter-like_ATP-bd"/>
</dbReference>
<dbReference type="PANTHER" id="PTHR43790:SF3">
    <property type="entry name" value="D-ALLOSE IMPORT ATP-BINDING PROTEIN ALSA-RELATED"/>
    <property type="match status" value="1"/>
</dbReference>
<evidence type="ECO:0000256" key="4">
    <source>
        <dbReference type="ARBA" id="ARBA00022597"/>
    </source>
</evidence>
<evidence type="ECO:0000256" key="1">
    <source>
        <dbReference type="ARBA" id="ARBA00004202"/>
    </source>
</evidence>
<feature type="domain" description="ABC transporter" evidence="10">
    <location>
        <begin position="262"/>
        <end position="509"/>
    </location>
</feature>
<dbReference type="SUPFAM" id="SSF52540">
    <property type="entry name" value="P-loop containing nucleoside triphosphate hydrolases"/>
    <property type="match status" value="2"/>
</dbReference>
<dbReference type="GO" id="GO:0016887">
    <property type="term" value="F:ATP hydrolysis activity"/>
    <property type="evidence" value="ECO:0007669"/>
    <property type="project" value="InterPro"/>
</dbReference>
<dbReference type="InterPro" id="IPR027417">
    <property type="entry name" value="P-loop_NTPase"/>
</dbReference>
<evidence type="ECO:0000256" key="2">
    <source>
        <dbReference type="ARBA" id="ARBA00022448"/>
    </source>
</evidence>
<accession>A0A517ZLY8</accession>
<dbReference type="PANTHER" id="PTHR43790">
    <property type="entry name" value="CARBOHYDRATE TRANSPORT ATP-BINDING PROTEIN MG119-RELATED"/>
    <property type="match status" value="1"/>
</dbReference>
<dbReference type="InterPro" id="IPR017871">
    <property type="entry name" value="ABC_transporter-like_CS"/>
</dbReference>
<comment type="subcellular location">
    <subcellularLocation>
        <location evidence="1">Cell membrane</location>
        <topology evidence="1">Peripheral membrane protein</topology>
    </subcellularLocation>
</comment>
<name>A0A517ZLY8_9PLAN</name>
<keyword evidence="12" id="KW-1185">Reference proteome</keyword>
<organism evidence="11 12">
    <name type="scientific">Symmachiella dynata</name>
    <dbReference type="NCBI Taxonomy" id="2527995"/>
    <lineage>
        <taxon>Bacteria</taxon>
        <taxon>Pseudomonadati</taxon>
        <taxon>Planctomycetota</taxon>
        <taxon>Planctomycetia</taxon>
        <taxon>Planctomycetales</taxon>
        <taxon>Planctomycetaceae</taxon>
        <taxon>Symmachiella</taxon>
    </lineage>
</organism>
<dbReference type="PROSITE" id="PS00211">
    <property type="entry name" value="ABC_TRANSPORTER_1"/>
    <property type="match status" value="1"/>
</dbReference>
<dbReference type="AlphaFoldDB" id="A0A517ZLY8"/>
<keyword evidence="8" id="KW-1278">Translocase</keyword>
<dbReference type="KEGG" id="sdyn:Mal52_19620"/>
<evidence type="ECO:0000256" key="8">
    <source>
        <dbReference type="ARBA" id="ARBA00022967"/>
    </source>
</evidence>
<reference evidence="11 12" key="1">
    <citation type="submission" date="2019-02" db="EMBL/GenBank/DDBJ databases">
        <title>Deep-cultivation of Planctomycetes and their phenomic and genomic characterization uncovers novel biology.</title>
        <authorList>
            <person name="Wiegand S."/>
            <person name="Jogler M."/>
            <person name="Boedeker C."/>
            <person name="Pinto D."/>
            <person name="Vollmers J."/>
            <person name="Rivas-Marin E."/>
            <person name="Kohn T."/>
            <person name="Peeters S.H."/>
            <person name="Heuer A."/>
            <person name="Rast P."/>
            <person name="Oberbeckmann S."/>
            <person name="Bunk B."/>
            <person name="Jeske O."/>
            <person name="Meyerdierks A."/>
            <person name="Storesund J.E."/>
            <person name="Kallscheuer N."/>
            <person name="Luecker S."/>
            <person name="Lage O.M."/>
            <person name="Pohl T."/>
            <person name="Merkel B.J."/>
            <person name="Hornburger P."/>
            <person name="Mueller R.-W."/>
            <person name="Bruemmer F."/>
            <person name="Labrenz M."/>
            <person name="Spormann A.M."/>
            <person name="Op den Camp H."/>
            <person name="Overmann J."/>
            <person name="Amann R."/>
            <person name="Jetten M.S.M."/>
            <person name="Mascher T."/>
            <person name="Medema M.H."/>
            <person name="Devos D.P."/>
            <person name="Kaster A.-K."/>
            <person name="Ovreas L."/>
            <person name="Rohde M."/>
            <person name="Galperin M.Y."/>
            <person name="Jogler C."/>
        </authorList>
    </citation>
    <scope>NUCLEOTIDE SEQUENCE [LARGE SCALE GENOMIC DNA]</scope>
    <source>
        <strain evidence="11 12">Mal52</strain>
    </source>
</reference>
<evidence type="ECO:0000256" key="7">
    <source>
        <dbReference type="ARBA" id="ARBA00022840"/>
    </source>
</evidence>
<dbReference type="SMART" id="SM00382">
    <property type="entry name" value="AAA"/>
    <property type="match status" value="2"/>
</dbReference>
<keyword evidence="7 11" id="KW-0067">ATP-binding</keyword>
<evidence type="ECO:0000259" key="10">
    <source>
        <dbReference type="PROSITE" id="PS50893"/>
    </source>
</evidence>
<keyword evidence="9" id="KW-0472">Membrane</keyword>
<dbReference type="PROSITE" id="PS50893">
    <property type="entry name" value="ABC_TRANSPORTER_2"/>
    <property type="match status" value="2"/>
</dbReference>
<dbReference type="Gene3D" id="3.40.50.300">
    <property type="entry name" value="P-loop containing nucleotide triphosphate hydrolases"/>
    <property type="match status" value="2"/>
</dbReference>
<sequence>MVDIPRNIHIVMTTPLLKLTGITKSFGGVAALKPFSLELAAGSILGLVGENGAGKSTLIKLLSGLHQPNAGTITLGGRSLRFESPRAAIDAGIATIHQELEYAAQLTVAENLLLGESWPRSFFGGVNWRSLHEEAQERLRAFGIDLPPHATMDQLTAAEKQEVSIAAALSRDAQLLILDEPTASLSEPEVRRLFGHLTKLQARGVAIIYVSHRLDEIFEITDRIAVLRDGDLVATHATAEVTAGQLVHDMVGRPLDQVYPRTRSGTLGEVVLQLDSLTRSGMFRDISLDVRAGEIVGVAGLVGAGRSELARAIYGLYSPDSGTMTLNGNTWKPRDAHAALRGGLVYIPEERKRQGLVLDHSLRESLSIGFAVIANRLGIVNRRRERAMVSAALTNYDIRATGPEQAIGTLSGGNQQKALIARWLERDPGMIILDEPTRGVDVGAKADIHAHIDRLAGAGKGVLFISSDLPELIGMSDRVLVMNRGSIETELSGENLNEHNVILAASGLSPTDAPASGH</sequence>
<dbReference type="InterPro" id="IPR003593">
    <property type="entry name" value="AAA+_ATPase"/>
</dbReference>
<dbReference type="FunFam" id="3.40.50.300:FF:000127">
    <property type="entry name" value="Ribose import ATP-binding protein RbsA"/>
    <property type="match status" value="1"/>
</dbReference>
<evidence type="ECO:0000256" key="3">
    <source>
        <dbReference type="ARBA" id="ARBA00022475"/>
    </source>
</evidence>
<dbReference type="Pfam" id="PF00005">
    <property type="entry name" value="ABC_tran"/>
    <property type="match status" value="2"/>
</dbReference>
<keyword evidence="6" id="KW-0547">Nucleotide-binding</keyword>
<dbReference type="InterPro" id="IPR050107">
    <property type="entry name" value="ABC_carbohydrate_import_ATPase"/>
</dbReference>
<dbReference type="Proteomes" id="UP000319383">
    <property type="component" value="Chromosome"/>
</dbReference>
<dbReference type="EMBL" id="CP036276">
    <property type="protein sequence ID" value="QDU43486.1"/>
    <property type="molecule type" value="Genomic_DNA"/>
</dbReference>
<dbReference type="CDD" id="cd03215">
    <property type="entry name" value="ABC_Carb_Monos_II"/>
    <property type="match status" value="1"/>
</dbReference>
<proteinExistence type="predicted"/>
<evidence type="ECO:0000256" key="9">
    <source>
        <dbReference type="ARBA" id="ARBA00023136"/>
    </source>
</evidence>
<keyword evidence="4" id="KW-0762">Sugar transport</keyword>
<keyword evidence="11" id="KW-0378">Hydrolase</keyword>
<evidence type="ECO:0000313" key="11">
    <source>
        <dbReference type="EMBL" id="QDU43486.1"/>
    </source>
</evidence>
<gene>
    <name evidence="11" type="primary">rbsA_1</name>
    <name evidence="11" type="ORF">Mal52_19620</name>
</gene>
<dbReference type="GO" id="GO:0005524">
    <property type="term" value="F:ATP binding"/>
    <property type="evidence" value="ECO:0007669"/>
    <property type="project" value="UniProtKB-KW"/>
</dbReference>
<feature type="domain" description="ABC transporter" evidence="10">
    <location>
        <begin position="17"/>
        <end position="254"/>
    </location>
</feature>
<keyword evidence="5" id="KW-0677">Repeat</keyword>
<protein>
    <submittedName>
        <fullName evidence="11">Ribose import ATP-binding protein RbsA</fullName>
        <ecNumber evidence="11">3.6.3.17</ecNumber>
    </submittedName>
</protein>
<evidence type="ECO:0000313" key="12">
    <source>
        <dbReference type="Proteomes" id="UP000319383"/>
    </source>
</evidence>
<dbReference type="EC" id="3.6.3.17" evidence="11"/>
<dbReference type="CDD" id="cd03216">
    <property type="entry name" value="ABC_Carb_Monos_I"/>
    <property type="match status" value="1"/>
</dbReference>
<keyword evidence="2" id="KW-0813">Transport</keyword>
<evidence type="ECO:0000256" key="5">
    <source>
        <dbReference type="ARBA" id="ARBA00022737"/>
    </source>
</evidence>
<evidence type="ECO:0000256" key="6">
    <source>
        <dbReference type="ARBA" id="ARBA00022741"/>
    </source>
</evidence>